<dbReference type="InterPro" id="IPR002559">
    <property type="entry name" value="Transposase_11"/>
</dbReference>
<dbReference type="GO" id="GO:0003677">
    <property type="term" value="F:DNA binding"/>
    <property type="evidence" value="ECO:0007669"/>
    <property type="project" value="InterPro"/>
</dbReference>
<dbReference type="GO" id="GO:0004803">
    <property type="term" value="F:transposase activity"/>
    <property type="evidence" value="ECO:0007669"/>
    <property type="project" value="InterPro"/>
</dbReference>
<keyword evidence="4" id="KW-1185">Reference proteome</keyword>
<protein>
    <recommendedName>
        <fullName evidence="2">Transposase IS4-like domain-containing protein</fullName>
    </recommendedName>
</protein>
<evidence type="ECO:0000256" key="1">
    <source>
        <dbReference type="SAM" id="MobiDB-lite"/>
    </source>
</evidence>
<evidence type="ECO:0000259" key="2">
    <source>
        <dbReference type="Pfam" id="PF01609"/>
    </source>
</evidence>
<organism evidence="3 4">
    <name type="scientific">Methanorbis furvi</name>
    <dbReference type="NCBI Taxonomy" id="3028299"/>
    <lineage>
        <taxon>Archaea</taxon>
        <taxon>Methanobacteriati</taxon>
        <taxon>Methanobacteriota</taxon>
        <taxon>Stenosarchaea group</taxon>
        <taxon>Methanomicrobia</taxon>
        <taxon>Methanomicrobiales</taxon>
        <taxon>Methanocorpusculaceae</taxon>
        <taxon>Methanorbis</taxon>
    </lineage>
</organism>
<evidence type="ECO:0000313" key="3">
    <source>
        <dbReference type="EMBL" id="MDV0442357.1"/>
    </source>
</evidence>
<dbReference type="AlphaFoldDB" id="A0AAE4MC47"/>
<name>A0AAE4MC47_9EURY</name>
<dbReference type="EMBL" id="JAWDKA010000009">
    <property type="protein sequence ID" value="MDV0442357.1"/>
    <property type="molecule type" value="Genomic_DNA"/>
</dbReference>
<dbReference type="InterPro" id="IPR053172">
    <property type="entry name" value="Tn903_transposase"/>
</dbReference>
<evidence type="ECO:0000313" key="4">
    <source>
        <dbReference type="Proteomes" id="UP001273136"/>
    </source>
</evidence>
<dbReference type="Proteomes" id="UP001273136">
    <property type="component" value="Unassembled WGS sequence"/>
</dbReference>
<dbReference type="Pfam" id="PF01609">
    <property type="entry name" value="DDE_Tnp_1"/>
    <property type="match status" value="1"/>
</dbReference>
<proteinExistence type="predicted"/>
<sequence length="395" mass="45668">MSISITIDQSYERLLRMKKAARMKEKLHREQMREANQIAREKQAQEEKAKHTNPSREHVRRDWARYNEAEVREHQHVIKVLLPELCKVGAERMGDSSIDAEYIPQKTGRGRPKLKNEDILYCAILKVYSNRASRYSAGLMEMVENMSIINRAPHFNAISKFLNREDVTVHLRDMLRLSALPLSPLETKFAIDSSGFRTTAYNSWMPEKHRVKVKNVWLKAHIASGVLTNIITDAKITDGNASDVLEFRELLGNTMEIFDAAEVYADKGYIARYNLQFAEDRDIAAFIPFRKSDRSLARGSPAWYHAHQRFTENPEEFYSHYHLRSNVETTFSCIKEKLGETLKSKNKCAQINELYCKLIAYNLTVVNKAMLMYEVQPDFLSVNLRVENDSNAAEV</sequence>
<accession>A0AAE4MC47</accession>
<feature type="region of interest" description="Disordered" evidence="1">
    <location>
        <begin position="32"/>
        <end position="59"/>
    </location>
</feature>
<dbReference type="PANTHER" id="PTHR34631">
    <property type="match status" value="1"/>
</dbReference>
<reference evidence="3" key="1">
    <citation type="submission" date="2023-06" db="EMBL/GenBank/DDBJ databases">
        <title>Genome sequence of Methancorpusculaceae sp. Ag1.</title>
        <authorList>
            <person name="Protasov E."/>
            <person name="Platt K."/>
            <person name="Poehlein A."/>
            <person name="Daniel R."/>
            <person name="Brune A."/>
        </authorList>
    </citation>
    <scope>NUCLEOTIDE SEQUENCE</scope>
    <source>
        <strain evidence="3">Ag1</strain>
    </source>
</reference>
<feature type="domain" description="Transposase IS4-like" evidence="2">
    <location>
        <begin position="186"/>
        <end position="363"/>
    </location>
</feature>
<gene>
    <name evidence="3" type="ORF">McpAg1_15950</name>
</gene>
<dbReference type="GO" id="GO:0006313">
    <property type="term" value="P:DNA transposition"/>
    <property type="evidence" value="ECO:0007669"/>
    <property type="project" value="InterPro"/>
</dbReference>
<dbReference type="PANTHER" id="PTHR34631:SF3">
    <property type="entry name" value="ISSOD12 TRANSPOSASE TNPA_ISSOD12"/>
    <property type="match status" value="1"/>
</dbReference>
<comment type="caution">
    <text evidence="3">The sequence shown here is derived from an EMBL/GenBank/DDBJ whole genome shotgun (WGS) entry which is preliminary data.</text>
</comment>